<dbReference type="Pfam" id="PF07727">
    <property type="entry name" value="RVT_2"/>
    <property type="match status" value="1"/>
</dbReference>
<dbReference type="Proteomes" id="UP001168877">
    <property type="component" value="Unassembled WGS sequence"/>
</dbReference>
<sequence>MPCKGNDQSSESDPSLLKDNGDKIQVEFGSPPLGQVSVQPSPIEDDRVAHSNPDDQVGESQNQPEINDSLANYELVRDRVRRVIKPNSKYAYTDVISFALCTSQEIKNAKPRTYEEAVNSLDKLKWVSPMREEMDFILKNRTWFLVVKPEKQKIIACKWVYKIKESVEKNIPPRYNARLVAKCFTHRKGIDYNEIFSPVVKYKTIRIVLALVSYFGLKLE</sequence>
<proteinExistence type="predicted"/>
<comment type="caution">
    <text evidence="3">The sequence shown here is derived from an EMBL/GenBank/DDBJ whole genome shotgun (WGS) entry which is preliminary data.</text>
</comment>
<protein>
    <recommendedName>
        <fullName evidence="2">Reverse transcriptase Ty1/copia-type domain-containing protein</fullName>
    </recommendedName>
</protein>
<feature type="region of interest" description="Disordered" evidence="1">
    <location>
        <begin position="1"/>
        <end position="66"/>
    </location>
</feature>
<keyword evidence="4" id="KW-1185">Reference proteome</keyword>
<evidence type="ECO:0000313" key="4">
    <source>
        <dbReference type="Proteomes" id="UP001168877"/>
    </source>
</evidence>
<name>A0AA39RNH4_ACESA</name>
<dbReference type="AlphaFoldDB" id="A0AA39RNH4"/>
<evidence type="ECO:0000259" key="2">
    <source>
        <dbReference type="Pfam" id="PF07727"/>
    </source>
</evidence>
<evidence type="ECO:0000313" key="3">
    <source>
        <dbReference type="EMBL" id="KAK0577249.1"/>
    </source>
</evidence>
<dbReference type="EMBL" id="JAUESC010000386">
    <property type="protein sequence ID" value="KAK0577249.1"/>
    <property type="molecule type" value="Genomic_DNA"/>
</dbReference>
<feature type="compositionally biased region" description="Basic and acidic residues" evidence="1">
    <location>
        <begin position="44"/>
        <end position="53"/>
    </location>
</feature>
<accession>A0AA39RNH4</accession>
<organism evidence="3 4">
    <name type="scientific">Acer saccharum</name>
    <name type="common">Sugar maple</name>
    <dbReference type="NCBI Taxonomy" id="4024"/>
    <lineage>
        <taxon>Eukaryota</taxon>
        <taxon>Viridiplantae</taxon>
        <taxon>Streptophyta</taxon>
        <taxon>Embryophyta</taxon>
        <taxon>Tracheophyta</taxon>
        <taxon>Spermatophyta</taxon>
        <taxon>Magnoliopsida</taxon>
        <taxon>eudicotyledons</taxon>
        <taxon>Gunneridae</taxon>
        <taxon>Pentapetalae</taxon>
        <taxon>rosids</taxon>
        <taxon>malvids</taxon>
        <taxon>Sapindales</taxon>
        <taxon>Sapindaceae</taxon>
        <taxon>Hippocastanoideae</taxon>
        <taxon>Acereae</taxon>
        <taxon>Acer</taxon>
    </lineage>
</organism>
<feature type="compositionally biased region" description="Polar residues" evidence="1">
    <location>
        <begin position="1"/>
        <end position="13"/>
    </location>
</feature>
<reference evidence="3" key="1">
    <citation type="journal article" date="2022" name="Plant J.">
        <title>Strategies of tolerance reflected in two North American maple genomes.</title>
        <authorList>
            <person name="McEvoy S.L."/>
            <person name="Sezen U.U."/>
            <person name="Trouern-Trend A."/>
            <person name="McMahon S.M."/>
            <person name="Schaberg P.G."/>
            <person name="Yang J."/>
            <person name="Wegrzyn J.L."/>
            <person name="Swenson N.G."/>
        </authorList>
    </citation>
    <scope>NUCLEOTIDE SEQUENCE</scope>
    <source>
        <strain evidence="3">NS2018</strain>
    </source>
</reference>
<evidence type="ECO:0000256" key="1">
    <source>
        <dbReference type="SAM" id="MobiDB-lite"/>
    </source>
</evidence>
<feature type="domain" description="Reverse transcriptase Ty1/copia-type" evidence="2">
    <location>
        <begin position="140"/>
        <end position="212"/>
    </location>
</feature>
<reference evidence="3" key="2">
    <citation type="submission" date="2023-06" db="EMBL/GenBank/DDBJ databases">
        <authorList>
            <person name="Swenson N.G."/>
            <person name="Wegrzyn J.L."/>
            <person name="Mcevoy S.L."/>
        </authorList>
    </citation>
    <scope>NUCLEOTIDE SEQUENCE</scope>
    <source>
        <strain evidence="3">NS2018</strain>
        <tissue evidence="3">Leaf</tissue>
    </source>
</reference>
<gene>
    <name evidence="3" type="ORF">LWI29_030198</name>
</gene>
<dbReference type="InterPro" id="IPR013103">
    <property type="entry name" value="RVT_2"/>
</dbReference>